<name>A0A4P6ZKY3_9LACO</name>
<proteinExistence type="predicted"/>
<dbReference type="PANTHER" id="PTHR35936">
    <property type="entry name" value="MEMBRANE-BOUND LYTIC MUREIN TRANSGLYCOSYLASE F"/>
    <property type="match status" value="1"/>
</dbReference>
<reference evidence="4" key="1">
    <citation type="submission" date="2018-12" db="EMBL/GenBank/DDBJ databases">
        <title>A new species of lactobacillus.</title>
        <authorList>
            <person name="Jian Y."/>
            <person name="Xin L."/>
            <person name="Hong Z.J."/>
            <person name="Ming L.Z."/>
            <person name="Hong X.Z."/>
        </authorList>
    </citation>
    <scope>NUCLEOTIDE SEQUENCE [LARGE SCALE GENOMIC DNA]</scope>
    <source>
        <strain evidence="4">HSLZ-75</strain>
    </source>
</reference>
<dbReference type="Proteomes" id="UP000294321">
    <property type="component" value="Chromosome"/>
</dbReference>
<dbReference type="Gene3D" id="3.40.190.10">
    <property type="entry name" value="Periplasmic binding protein-like II"/>
    <property type="match status" value="2"/>
</dbReference>
<dbReference type="Pfam" id="PF00497">
    <property type="entry name" value="SBP_bac_3"/>
    <property type="match status" value="1"/>
</dbReference>
<dbReference type="SMART" id="SM00062">
    <property type="entry name" value="PBPb"/>
    <property type="match status" value="1"/>
</dbReference>
<protein>
    <submittedName>
        <fullName evidence="3">Transporter substrate-binding domain-containing protein</fullName>
    </submittedName>
</protein>
<organism evidence="3 4">
    <name type="scientific">Acetilactobacillus jinshanensis</name>
    <dbReference type="NCBI Taxonomy" id="1720083"/>
    <lineage>
        <taxon>Bacteria</taxon>
        <taxon>Bacillati</taxon>
        <taxon>Bacillota</taxon>
        <taxon>Bacilli</taxon>
        <taxon>Lactobacillales</taxon>
        <taxon>Lactobacillaceae</taxon>
        <taxon>Acetilactobacillus</taxon>
    </lineage>
</organism>
<feature type="domain" description="Solute-binding protein family 3/N-terminal" evidence="2">
    <location>
        <begin position="41"/>
        <end position="264"/>
    </location>
</feature>
<evidence type="ECO:0000313" key="4">
    <source>
        <dbReference type="Proteomes" id="UP000294321"/>
    </source>
</evidence>
<gene>
    <name evidence="3" type="ORF">ELX58_03525</name>
</gene>
<evidence type="ECO:0000256" key="1">
    <source>
        <dbReference type="ARBA" id="ARBA00022729"/>
    </source>
</evidence>
<evidence type="ECO:0000259" key="2">
    <source>
        <dbReference type="SMART" id="SM00062"/>
    </source>
</evidence>
<dbReference type="InterPro" id="IPR001638">
    <property type="entry name" value="Solute-binding_3/MltF_N"/>
</dbReference>
<dbReference type="PANTHER" id="PTHR35936:SF19">
    <property type="entry name" value="AMINO-ACID-BINDING PROTEIN YXEM-RELATED"/>
    <property type="match status" value="1"/>
</dbReference>
<dbReference type="KEGG" id="lji:ELX58_03525"/>
<evidence type="ECO:0000313" key="3">
    <source>
        <dbReference type="EMBL" id="QBP18223.1"/>
    </source>
</evidence>
<keyword evidence="1" id="KW-0732">Signal</keyword>
<dbReference type="OrthoDB" id="8613538at2"/>
<sequence>MKLFKRLGKALLILVGVLGTGAILTACGNNTASSELVHPHQLTVGMTGDFPPYSYKSNGKLTGYEVQVARAIAKQMHLKPKFRETKWDGLIAGLGSRRYDAVLNDIAVVHGSSRAKHFLSSKPYLYSRSVLITNAKNHSIKTLHNIKGKKFAEGIGTNNEKIAKKYGANVVPSADFTSTMSLINDGRIAGCVNSLDSWKGYAKTHSTKGLRVYAIPNSQYQASAIAVLLAKHSPKLRNKINKALTTLRKNGTLKRLSEKYLGGNETVNKNFGGVISDKK</sequence>
<dbReference type="RefSeq" id="WP_133441784.1">
    <property type="nucleotide sequence ID" value="NZ_CP034726.1"/>
</dbReference>
<dbReference type="EMBL" id="CP034726">
    <property type="protein sequence ID" value="QBP18223.1"/>
    <property type="molecule type" value="Genomic_DNA"/>
</dbReference>
<accession>A0A4P6ZKY3</accession>
<keyword evidence="4" id="KW-1185">Reference proteome</keyword>
<dbReference type="AlphaFoldDB" id="A0A4P6ZKY3"/>
<dbReference type="PROSITE" id="PS51257">
    <property type="entry name" value="PROKAR_LIPOPROTEIN"/>
    <property type="match status" value="1"/>
</dbReference>
<dbReference type="SUPFAM" id="SSF53850">
    <property type="entry name" value="Periplasmic binding protein-like II"/>
    <property type="match status" value="1"/>
</dbReference>